<comment type="caution">
    <text evidence="3">The sequence shown here is derived from an EMBL/GenBank/DDBJ whole genome shotgun (WGS) entry which is preliminary data.</text>
</comment>
<organism evidence="3 4">
    <name type="scientific">Novipirellula herctigrandis</name>
    <dbReference type="NCBI Taxonomy" id="2527986"/>
    <lineage>
        <taxon>Bacteria</taxon>
        <taxon>Pseudomonadati</taxon>
        <taxon>Planctomycetota</taxon>
        <taxon>Planctomycetia</taxon>
        <taxon>Pirellulales</taxon>
        <taxon>Pirellulaceae</taxon>
        <taxon>Novipirellula</taxon>
    </lineage>
</organism>
<dbReference type="OrthoDB" id="5525203at2"/>
<evidence type="ECO:0000313" key="3">
    <source>
        <dbReference type="EMBL" id="TWT79626.1"/>
    </source>
</evidence>
<evidence type="ECO:0000313" key="4">
    <source>
        <dbReference type="Proteomes" id="UP000315010"/>
    </source>
</evidence>
<feature type="region of interest" description="Disordered" evidence="2">
    <location>
        <begin position="236"/>
        <end position="255"/>
    </location>
</feature>
<protein>
    <recommendedName>
        <fullName evidence="5">Transposase IS701-like DDE domain-containing protein</fullName>
    </recommendedName>
</protein>
<keyword evidence="4" id="KW-1185">Reference proteome</keyword>
<dbReference type="Proteomes" id="UP000315010">
    <property type="component" value="Unassembled WGS sequence"/>
</dbReference>
<evidence type="ECO:0000256" key="1">
    <source>
        <dbReference type="SAM" id="Coils"/>
    </source>
</evidence>
<dbReference type="EMBL" id="SJPJ01000001">
    <property type="protein sequence ID" value="TWT79626.1"/>
    <property type="molecule type" value="Genomic_DNA"/>
</dbReference>
<evidence type="ECO:0000256" key="2">
    <source>
        <dbReference type="SAM" id="MobiDB-lite"/>
    </source>
</evidence>
<accession>A0A5C5YY26</accession>
<dbReference type="RefSeq" id="WP_146394800.1">
    <property type="nucleotide sequence ID" value="NZ_SJPJ01000001.1"/>
</dbReference>
<proteinExistence type="predicted"/>
<reference evidence="3 4" key="1">
    <citation type="submission" date="2019-02" db="EMBL/GenBank/DDBJ databases">
        <title>Deep-cultivation of Planctomycetes and their phenomic and genomic characterization uncovers novel biology.</title>
        <authorList>
            <person name="Wiegand S."/>
            <person name="Jogler M."/>
            <person name="Boedeker C."/>
            <person name="Pinto D."/>
            <person name="Vollmers J."/>
            <person name="Rivas-Marin E."/>
            <person name="Kohn T."/>
            <person name="Peeters S.H."/>
            <person name="Heuer A."/>
            <person name="Rast P."/>
            <person name="Oberbeckmann S."/>
            <person name="Bunk B."/>
            <person name="Jeske O."/>
            <person name="Meyerdierks A."/>
            <person name="Storesund J.E."/>
            <person name="Kallscheuer N."/>
            <person name="Luecker S."/>
            <person name="Lage O.M."/>
            <person name="Pohl T."/>
            <person name="Merkel B.J."/>
            <person name="Hornburger P."/>
            <person name="Mueller R.-W."/>
            <person name="Bruemmer F."/>
            <person name="Labrenz M."/>
            <person name="Spormann A.M."/>
            <person name="Op Den Camp H."/>
            <person name="Overmann J."/>
            <person name="Amann R."/>
            <person name="Jetten M.S.M."/>
            <person name="Mascher T."/>
            <person name="Medema M.H."/>
            <person name="Devos D.P."/>
            <person name="Kaster A.-K."/>
            <person name="Ovreas L."/>
            <person name="Rohde M."/>
            <person name="Galperin M.Y."/>
            <person name="Jogler C."/>
        </authorList>
    </citation>
    <scope>NUCLEOTIDE SEQUENCE [LARGE SCALE GENOMIC DNA]</scope>
    <source>
        <strain evidence="3 4">CA13</strain>
    </source>
</reference>
<name>A0A5C5YY26_9BACT</name>
<dbReference type="AlphaFoldDB" id="A0A5C5YY26"/>
<sequence>MPKNFALFADFFCGIRGQSLLAVYVRGLLSDIGRKNVETMARKQDVAPPTLQRLLETIKWDHQEVLRRCRRIIAAEHSWNRQHGGRGNHRQDTVRQATRRWLPQQRLLQNSNFFLLRWTGFTPTLNRDGPSSRVIGLSSVETAIARRMKATKSKTSDAKSLRKRIAALEKNIAKGVERPLLLDDDHLDDASRLLADWRGERRRLNEQLQATGRGRQSNPKREAARVTAELGRSRENFHPVRPRDATGRAGDRDRRCHALRDRRWTTQMEVPTRRKPPRWARALTG</sequence>
<feature type="coiled-coil region" evidence="1">
    <location>
        <begin position="151"/>
        <end position="207"/>
    </location>
</feature>
<gene>
    <name evidence="3" type="ORF">CA13_10300</name>
</gene>
<evidence type="ECO:0008006" key="5">
    <source>
        <dbReference type="Google" id="ProtNLM"/>
    </source>
</evidence>
<feature type="compositionally biased region" description="Polar residues" evidence="2">
    <location>
        <begin position="207"/>
        <end position="217"/>
    </location>
</feature>
<keyword evidence="1" id="KW-0175">Coiled coil</keyword>
<feature type="region of interest" description="Disordered" evidence="2">
    <location>
        <begin position="207"/>
        <end position="228"/>
    </location>
</feature>